<keyword evidence="3" id="KW-0804">Transcription</keyword>
<dbReference type="PANTHER" id="PTHR43280:SF34">
    <property type="entry name" value="ARAC-FAMILY TRANSCRIPTIONAL REGULATOR"/>
    <property type="match status" value="1"/>
</dbReference>
<dbReference type="Proteomes" id="UP000195696">
    <property type="component" value="Unassembled WGS sequence"/>
</dbReference>
<dbReference type="PRINTS" id="PR00032">
    <property type="entry name" value="HTHARAC"/>
</dbReference>
<evidence type="ECO:0000256" key="2">
    <source>
        <dbReference type="ARBA" id="ARBA00023125"/>
    </source>
</evidence>
<keyword evidence="1" id="KW-0805">Transcription regulation</keyword>
<protein>
    <submittedName>
        <fullName evidence="5">Transcriptional regulator, AraC family</fullName>
    </submittedName>
</protein>
<dbReference type="PROSITE" id="PS00041">
    <property type="entry name" value="HTH_ARAC_FAMILY_1"/>
    <property type="match status" value="1"/>
</dbReference>
<dbReference type="EMBL" id="FMAK01000072">
    <property type="protein sequence ID" value="SCB71505.1"/>
    <property type="molecule type" value="Genomic_DNA"/>
</dbReference>
<feature type="domain" description="HTH araC/xylS-type" evidence="4">
    <location>
        <begin position="307"/>
        <end position="405"/>
    </location>
</feature>
<proteinExistence type="predicted"/>
<dbReference type="GO" id="GO:0003700">
    <property type="term" value="F:DNA-binding transcription factor activity"/>
    <property type="evidence" value="ECO:0007669"/>
    <property type="project" value="InterPro"/>
</dbReference>
<dbReference type="PROSITE" id="PS01124">
    <property type="entry name" value="HTH_ARAC_FAMILY_2"/>
    <property type="match status" value="1"/>
</dbReference>
<dbReference type="InterPro" id="IPR018060">
    <property type="entry name" value="HTH_AraC"/>
</dbReference>
<evidence type="ECO:0000259" key="4">
    <source>
        <dbReference type="PROSITE" id="PS01124"/>
    </source>
</evidence>
<dbReference type="GO" id="GO:0043565">
    <property type="term" value="F:sequence-specific DNA binding"/>
    <property type="evidence" value="ECO:0007669"/>
    <property type="project" value="InterPro"/>
</dbReference>
<organism evidence="5 6">
    <name type="scientific">Bacillus mycoides</name>
    <dbReference type="NCBI Taxonomy" id="1405"/>
    <lineage>
        <taxon>Bacteria</taxon>
        <taxon>Bacillati</taxon>
        <taxon>Bacillota</taxon>
        <taxon>Bacilli</taxon>
        <taxon>Bacillales</taxon>
        <taxon>Bacillaceae</taxon>
        <taxon>Bacillus</taxon>
        <taxon>Bacillus cereus group</taxon>
    </lineage>
</organism>
<dbReference type="SMART" id="SM00342">
    <property type="entry name" value="HTH_ARAC"/>
    <property type="match status" value="1"/>
</dbReference>
<dbReference type="InterPro" id="IPR009057">
    <property type="entry name" value="Homeodomain-like_sf"/>
</dbReference>
<dbReference type="PANTHER" id="PTHR43280">
    <property type="entry name" value="ARAC-FAMILY TRANSCRIPTIONAL REGULATOR"/>
    <property type="match status" value="1"/>
</dbReference>
<dbReference type="AlphaFoldDB" id="A0A1G4ERD7"/>
<dbReference type="RefSeq" id="WP_088099776.1">
    <property type="nucleotide sequence ID" value="NZ_FMAK01000072.1"/>
</dbReference>
<dbReference type="InterPro" id="IPR020449">
    <property type="entry name" value="Tscrpt_reg_AraC-type_HTH"/>
</dbReference>
<sequence length="409" mass="47589">MNDSIDLQYLCDLIHKTFNVPVQFLSTGKKILYHSTSNDICSPFYSSNEEHLSELYQENDLNNFPLFRGNSYLENFVLIHITNHNDIKGTIIIGPTTYPKVSDEMAIKLMRRFNSVDNIQKGLSYYQFLSEIKKITLIDIGILIHYMIFKEKLDVDIVWKKNKLLEEVSYKIINPDLYISKRRQNNFEHYDISLERKFFTAIKEGNTEQVIKYAYSFPQEDAGIASKGDQLRNQKNNGIIAITLATRYAIDGNLPSDIAFSLGALYVQTIEQLDNMYAINRLIEDALCTFAERVKEYNIHKYSHTITTCLNHINKSIYDEISLNDLANLLDINPAYLSRLFKKEVGIPISEHIQRERVEEAKKLLTLTTYSLSDICSWLNFNDQSYFTKVFKKITGMTPRQYREKHTVI</sequence>
<evidence type="ECO:0000313" key="6">
    <source>
        <dbReference type="Proteomes" id="UP000195696"/>
    </source>
</evidence>
<name>A0A1G4ERD7_BACMY</name>
<dbReference type="InterPro" id="IPR018062">
    <property type="entry name" value="HTH_AraC-typ_CS"/>
</dbReference>
<keyword evidence="2" id="KW-0238">DNA-binding</keyword>
<dbReference type="SUPFAM" id="SSF46689">
    <property type="entry name" value="Homeodomain-like"/>
    <property type="match status" value="2"/>
</dbReference>
<dbReference type="Pfam" id="PF12833">
    <property type="entry name" value="HTH_18"/>
    <property type="match status" value="1"/>
</dbReference>
<dbReference type="Gene3D" id="1.10.10.60">
    <property type="entry name" value="Homeodomain-like"/>
    <property type="match status" value="2"/>
</dbReference>
<evidence type="ECO:0000256" key="1">
    <source>
        <dbReference type="ARBA" id="ARBA00023015"/>
    </source>
</evidence>
<evidence type="ECO:0000313" key="5">
    <source>
        <dbReference type="EMBL" id="SCB71505.1"/>
    </source>
</evidence>
<accession>A0A1G4ERD7</accession>
<gene>
    <name evidence="5" type="ORF">BWGO95_05747</name>
</gene>
<evidence type="ECO:0000256" key="3">
    <source>
        <dbReference type="ARBA" id="ARBA00023163"/>
    </source>
</evidence>
<reference evidence="5 6" key="1">
    <citation type="submission" date="2016-08" db="EMBL/GenBank/DDBJ databases">
        <authorList>
            <person name="Seilhamer J.J."/>
        </authorList>
    </citation>
    <scope>NUCLEOTIDE SEQUENCE [LARGE SCALE GENOMIC DNA]</scope>
    <source>
        <strain evidence="5 6">SDA_GO95</strain>
    </source>
</reference>